<evidence type="ECO:0000313" key="6">
    <source>
        <dbReference type="Proteomes" id="UP001437256"/>
    </source>
</evidence>
<evidence type="ECO:0000259" key="4">
    <source>
        <dbReference type="SMART" id="SM00906"/>
    </source>
</evidence>
<protein>
    <recommendedName>
        <fullName evidence="4">Xylanolytic transcriptional activator regulatory domain-containing protein</fullName>
    </recommendedName>
</protein>
<dbReference type="Pfam" id="PF04082">
    <property type="entry name" value="Fungal_trans"/>
    <property type="match status" value="1"/>
</dbReference>
<evidence type="ECO:0000313" key="5">
    <source>
        <dbReference type="EMBL" id="KAL0072366.1"/>
    </source>
</evidence>
<dbReference type="PANTHER" id="PTHR31001">
    <property type="entry name" value="UNCHARACTERIZED TRANSCRIPTIONAL REGULATORY PROTEIN"/>
    <property type="match status" value="1"/>
</dbReference>
<dbReference type="CDD" id="cd12148">
    <property type="entry name" value="fungal_TF_MHR"/>
    <property type="match status" value="1"/>
</dbReference>
<name>A0ABR3AEK8_9AGAR</name>
<sequence>MGQRIRQLEDALSLLQPSHPLLRDEYLRIKFPPNAPEDTAVEKEVSTEVADLADEYGTLTLEEGGRTRYFGRTGVSESLMGGEASYFAGSEPQSADSHVPPEIKRLSRFFMDGPQSDSLSLDVMIGYLPDNTHARSLCEVYLTQALWSPRLVMRDELIDDILTPVYAYIESSFHEANLSLVEESIPLSPHRLAVLFLVLAIGTLLDSSIPPYNIKARDFFDLGKACLSLDDILESSEPATLQALCLTGYFLNQGGPWHSPEAPWCIKGLCTSLVYRLGLHSESPDWNLDPKTRNRRRTLFWEVVYLDVFYSLTLGRPPALNVSFMNCPFPDEPTEPTEAEVQKGVTEPNFVTPRRQLPHALSVLLWGWKFCKEVVSQIAITTLTPQIPDYATILDLDKKIREHGVPPDVKANSPSLYSRGVRLSATSWVTSYHSHGPCSSLKIASIYIHRSFFLKAIKDYPHDPLRSPHASSFLAAYNGASTVIQLDSSAVSQEPSWLSRRWGAFNSRGSTRVFFATPPLTDFHTSTAIDPVLSAGVIVGLIVARCPTHGMAQKAFDDLTTLVDMFSGISDTSSRARAAHDALNRLRDRAIRTLDKAHGQEAADRGGSETHDSGATSEDDDWEIFAGRTKMRMGNSRGRKFYREERSSTSVSPGQAVGATFSSFPSEGIPATHAGDSYASSSFPTAGWEHEPGFQFQEHQDYHQVSAIHPHREAEGQPRHQSGVEDTLYPGWERQPPPHGIPSPPTSSMMGGGMNAQWFTLMQEEGLIDPYGNLNTHQSS</sequence>
<dbReference type="SMART" id="SM00906">
    <property type="entry name" value="Fungal_trans"/>
    <property type="match status" value="1"/>
</dbReference>
<evidence type="ECO:0000256" key="1">
    <source>
        <dbReference type="ARBA" id="ARBA00004123"/>
    </source>
</evidence>
<feature type="domain" description="Xylanolytic transcriptional activator regulatory" evidence="4">
    <location>
        <begin position="263"/>
        <end position="336"/>
    </location>
</feature>
<evidence type="ECO:0000256" key="2">
    <source>
        <dbReference type="ARBA" id="ARBA00023242"/>
    </source>
</evidence>
<accession>A0ABR3AEK8</accession>
<comment type="subcellular location">
    <subcellularLocation>
        <location evidence="1">Nucleus</location>
    </subcellularLocation>
</comment>
<feature type="compositionally biased region" description="Basic and acidic residues" evidence="3">
    <location>
        <begin position="596"/>
        <end position="612"/>
    </location>
</feature>
<dbReference type="EMBL" id="JBBXMP010000001">
    <property type="protein sequence ID" value="KAL0072366.1"/>
    <property type="molecule type" value="Genomic_DNA"/>
</dbReference>
<feature type="region of interest" description="Disordered" evidence="3">
    <location>
        <begin position="596"/>
        <end position="626"/>
    </location>
</feature>
<proteinExistence type="predicted"/>
<organism evidence="5 6">
    <name type="scientific">Marasmius tenuissimus</name>
    <dbReference type="NCBI Taxonomy" id="585030"/>
    <lineage>
        <taxon>Eukaryota</taxon>
        <taxon>Fungi</taxon>
        <taxon>Dikarya</taxon>
        <taxon>Basidiomycota</taxon>
        <taxon>Agaricomycotina</taxon>
        <taxon>Agaricomycetes</taxon>
        <taxon>Agaricomycetidae</taxon>
        <taxon>Agaricales</taxon>
        <taxon>Marasmiineae</taxon>
        <taxon>Marasmiaceae</taxon>
        <taxon>Marasmius</taxon>
    </lineage>
</organism>
<evidence type="ECO:0000256" key="3">
    <source>
        <dbReference type="SAM" id="MobiDB-lite"/>
    </source>
</evidence>
<dbReference type="InterPro" id="IPR007219">
    <property type="entry name" value="XnlR_reg_dom"/>
</dbReference>
<keyword evidence="2" id="KW-0539">Nucleus</keyword>
<feature type="region of interest" description="Disordered" evidence="3">
    <location>
        <begin position="636"/>
        <end position="655"/>
    </location>
</feature>
<keyword evidence="6" id="KW-1185">Reference proteome</keyword>
<reference evidence="5 6" key="1">
    <citation type="submission" date="2024-05" db="EMBL/GenBank/DDBJ databases">
        <title>A draft genome resource for the thread blight pathogen Marasmius tenuissimus strain MS-2.</title>
        <authorList>
            <person name="Yulfo-Soto G.E."/>
            <person name="Baruah I.K."/>
            <person name="Amoako-Attah I."/>
            <person name="Bukari Y."/>
            <person name="Meinhardt L.W."/>
            <person name="Bailey B.A."/>
            <person name="Cohen S.P."/>
        </authorList>
    </citation>
    <scope>NUCLEOTIDE SEQUENCE [LARGE SCALE GENOMIC DNA]</scope>
    <source>
        <strain evidence="5 6">MS-2</strain>
    </source>
</reference>
<dbReference type="PANTHER" id="PTHR31001:SF56">
    <property type="entry name" value="ZN(2)-C6 FUNGAL-TYPE DOMAIN-CONTAINING PROTEIN"/>
    <property type="match status" value="1"/>
</dbReference>
<dbReference type="InterPro" id="IPR050613">
    <property type="entry name" value="Sec_Metabolite_Reg"/>
</dbReference>
<comment type="caution">
    <text evidence="5">The sequence shown here is derived from an EMBL/GenBank/DDBJ whole genome shotgun (WGS) entry which is preliminary data.</text>
</comment>
<dbReference type="Proteomes" id="UP001437256">
    <property type="component" value="Unassembled WGS sequence"/>
</dbReference>
<gene>
    <name evidence="5" type="ORF">AAF712_000129</name>
</gene>